<dbReference type="OrthoDB" id="10581865at2759"/>
<feature type="non-terminal residue" evidence="2">
    <location>
        <position position="1"/>
    </location>
</feature>
<gene>
    <name evidence="2" type="ORF">T01_16015</name>
</gene>
<dbReference type="Proteomes" id="UP000054776">
    <property type="component" value="Unassembled WGS sequence"/>
</dbReference>
<dbReference type="AlphaFoldDB" id="A0A0V1B699"/>
<accession>A0A0V1B699</accession>
<comment type="caution">
    <text evidence="2">The sequence shown here is derived from an EMBL/GenBank/DDBJ whole genome shotgun (WGS) entry which is preliminary data.</text>
</comment>
<proteinExistence type="predicted"/>
<protein>
    <submittedName>
        <fullName evidence="2">Uncharacterized protein</fullName>
    </submittedName>
</protein>
<organism evidence="2 3">
    <name type="scientific">Trichinella spiralis</name>
    <name type="common">Trichina worm</name>
    <dbReference type="NCBI Taxonomy" id="6334"/>
    <lineage>
        <taxon>Eukaryota</taxon>
        <taxon>Metazoa</taxon>
        <taxon>Ecdysozoa</taxon>
        <taxon>Nematoda</taxon>
        <taxon>Enoplea</taxon>
        <taxon>Dorylaimia</taxon>
        <taxon>Trichinellida</taxon>
        <taxon>Trichinellidae</taxon>
        <taxon>Trichinella</taxon>
    </lineage>
</organism>
<evidence type="ECO:0000313" key="3">
    <source>
        <dbReference type="Proteomes" id="UP000054776"/>
    </source>
</evidence>
<dbReference type="EMBL" id="JYDH01000096">
    <property type="protein sequence ID" value="KRY32530.1"/>
    <property type="molecule type" value="Genomic_DNA"/>
</dbReference>
<reference evidence="2 3" key="1">
    <citation type="submission" date="2015-01" db="EMBL/GenBank/DDBJ databases">
        <title>Evolution of Trichinella species and genotypes.</title>
        <authorList>
            <person name="Korhonen P.K."/>
            <person name="Edoardo P."/>
            <person name="Giuseppe L.R."/>
            <person name="Gasser R.B."/>
        </authorList>
    </citation>
    <scope>NUCLEOTIDE SEQUENCE [LARGE SCALE GENOMIC DNA]</scope>
    <source>
        <strain evidence="2">ISS3</strain>
    </source>
</reference>
<feature type="region of interest" description="Disordered" evidence="1">
    <location>
        <begin position="173"/>
        <end position="197"/>
    </location>
</feature>
<sequence length="197" mass="22483">LSSVSAHIYVQKFHTTPSLRIKPTRLANQLPPFLAAPTSYLWCWKFCIGWLPRYHQLVMIICRHRLPPGCDRRIVPKLTRNRLIISTIAQCSKTKATGSNCIGSRFITRRQTWTHGSQTKLIDRCVEMVRRRGARCPARNDRKVYAGENGLGVVRGRIICVIRRERTWSAQGVIAPDDSDAAKQEEGQIREGAERPH</sequence>
<evidence type="ECO:0000313" key="2">
    <source>
        <dbReference type="EMBL" id="KRY32530.1"/>
    </source>
</evidence>
<name>A0A0V1B699_TRISP</name>
<feature type="compositionally biased region" description="Basic and acidic residues" evidence="1">
    <location>
        <begin position="180"/>
        <end position="197"/>
    </location>
</feature>
<evidence type="ECO:0000256" key="1">
    <source>
        <dbReference type="SAM" id="MobiDB-lite"/>
    </source>
</evidence>
<keyword evidence="3" id="KW-1185">Reference proteome</keyword>